<feature type="chain" id="PRO_5002697819" description="PDZ domain-containing protein" evidence="2">
    <location>
        <begin position="23"/>
        <end position="170"/>
    </location>
</feature>
<feature type="region of interest" description="Disordered" evidence="1">
    <location>
        <begin position="19"/>
        <end position="65"/>
    </location>
</feature>
<dbReference type="OrthoDB" id="9812912at2"/>
<keyword evidence="2" id="KW-0732">Signal</keyword>
<feature type="signal peptide" evidence="2">
    <location>
        <begin position="1"/>
        <end position="22"/>
    </location>
</feature>
<dbReference type="EMBL" id="ABCS01000093">
    <property type="protein sequence ID" value="EDM75378.1"/>
    <property type="molecule type" value="Genomic_DNA"/>
</dbReference>
<dbReference type="Gene3D" id="2.30.42.10">
    <property type="match status" value="1"/>
</dbReference>
<evidence type="ECO:0000313" key="3">
    <source>
        <dbReference type="EMBL" id="EDM75378.1"/>
    </source>
</evidence>
<evidence type="ECO:0000313" key="4">
    <source>
        <dbReference type="Proteomes" id="UP000005801"/>
    </source>
</evidence>
<evidence type="ECO:0000256" key="1">
    <source>
        <dbReference type="SAM" id="MobiDB-lite"/>
    </source>
</evidence>
<feature type="compositionally biased region" description="Basic and acidic residues" evidence="1">
    <location>
        <begin position="42"/>
        <end position="53"/>
    </location>
</feature>
<comment type="caution">
    <text evidence="3">The sequence shown here is derived from an EMBL/GenBank/DDBJ whole genome shotgun (WGS) entry which is preliminary data.</text>
</comment>
<evidence type="ECO:0000256" key="2">
    <source>
        <dbReference type="SAM" id="SignalP"/>
    </source>
</evidence>
<keyword evidence="4" id="KW-1185">Reference proteome</keyword>
<dbReference type="RefSeq" id="WP_006975441.1">
    <property type="nucleotide sequence ID" value="NZ_ABCS01000093.1"/>
</dbReference>
<organism evidence="3 4">
    <name type="scientific">Plesiocystis pacifica SIR-1</name>
    <dbReference type="NCBI Taxonomy" id="391625"/>
    <lineage>
        <taxon>Bacteria</taxon>
        <taxon>Pseudomonadati</taxon>
        <taxon>Myxococcota</taxon>
        <taxon>Polyangia</taxon>
        <taxon>Nannocystales</taxon>
        <taxon>Nannocystaceae</taxon>
        <taxon>Plesiocystis</taxon>
    </lineage>
</organism>
<proteinExistence type="predicted"/>
<reference evidence="3 4" key="1">
    <citation type="submission" date="2007-06" db="EMBL/GenBank/DDBJ databases">
        <authorList>
            <person name="Shimkets L."/>
            <person name="Ferriera S."/>
            <person name="Johnson J."/>
            <person name="Kravitz S."/>
            <person name="Beeson K."/>
            <person name="Sutton G."/>
            <person name="Rogers Y.-H."/>
            <person name="Friedman R."/>
            <person name="Frazier M."/>
            <person name="Venter J.C."/>
        </authorList>
    </citation>
    <scope>NUCLEOTIDE SEQUENCE [LARGE SCALE GENOMIC DNA]</scope>
    <source>
        <strain evidence="3 4">SIR-1</strain>
    </source>
</reference>
<protein>
    <recommendedName>
        <fullName evidence="5">PDZ domain-containing protein</fullName>
    </recommendedName>
</protein>
<accession>A6GFF1</accession>
<dbReference type="SUPFAM" id="SSF50156">
    <property type="entry name" value="PDZ domain-like"/>
    <property type="match status" value="1"/>
</dbReference>
<dbReference type="AlphaFoldDB" id="A6GFF1"/>
<dbReference type="Proteomes" id="UP000005801">
    <property type="component" value="Unassembled WGS sequence"/>
</dbReference>
<dbReference type="InterPro" id="IPR036034">
    <property type="entry name" value="PDZ_sf"/>
</dbReference>
<dbReference type="PROSITE" id="PS51257">
    <property type="entry name" value="PROKAR_LIPOPROTEIN"/>
    <property type="match status" value="1"/>
</dbReference>
<gene>
    <name evidence="3" type="ORF">PPSIR1_10245</name>
</gene>
<sequence length="170" mass="18392">MRAHLALPVMLLALACRPSPSAEAPARGEDGDNQADPAQGDVHGDGDVERPPRPESSIYRGELTRATRDGSPAYLLAQLGPEPYRPQGRFEGWVITRLWPEDPELCAPGCDLQVGDVLLSVNGSTLESPEALSALLERMDSLKSIDVRGIRAGEYYERSYAILADPPVAE</sequence>
<evidence type="ECO:0008006" key="5">
    <source>
        <dbReference type="Google" id="ProtNLM"/>
    </source>
</evidence>
<name>A6GFF1_9BACT</name>